<sequence length="61" mass="6941">MIGVVGCFSLPSAFIIKNNIRSVKFIFPYVCIKKMDDRENGELAGRGSAMDKVHKKKYEFL</sequence>
<evidence type="ECO:0000313" key="1">
    <source>
        <dbReference type="EMBL" id="EEG54054.1"/>
    </source>
</evidence>
<dbReference type="HOGENOM" id="CLU_2914156_0_0_9"/>
<organism evidence="1 2">
    <name type="scientific">[Clostridium] asparagiforme DSM 15981</name>
    <dbReference type="NCBI Taxonomy" id="518636"/>
    <lineage>
        <taxon>Bacteria</taxon>
        <taxon>Bacillati</taxon>
        <taxon>Bacillota</taxon>
        <taxon>Clostridia</taxon>
        <taxon>Lachnospirales</taxon>
        <taxon>Lachnospiraceae</taxon>
        <taxon>Enterocloster</taxon>
    </lineage>
</organism>
<reference evidence="1 2" key="1">
    <citation type="submission" date="2009-01" db="EMBL/GenBank/DDBJ databases">
        <authorList>
            <person name="Fulton L."/>
            <person name="Clifton S."/>
            <person name="Fulton B."/>
            <person name="Xu J."/>
            <person name="Minx P."/>
            <person name="Pepin K.H."/>
            <person name="Johnson M."/>
            <person name="Bhonagiri V."/>
            <person name="Nash W.E."/>
            <person name="Mardis E.R."/>
            <person name="Wilson R.K."/>
        </authorList>
    </citation>
    <scope>NUCLEOTIDE SEQUENCE [LARGE SCALE GENOMIC DNA]</scope>
    <source>
        <strain evidence="1 2">DSM 15981</strain>
    </source>
</reference>
<reference evidence="1 2" key="2">
    <citation type="submission" date="2009-02" db="EMBL/GenBank/DDBJ databases">
        <title>Draft genome sequence of Clostridium asparagiforme (DSM 15981).</title>
        <authorList>
            <person name="Sudarsanam P."/>
            <person name="Ley R."/>
            <person name="Guruge J."/>
            <person name="Turnbaugh P.J."/>
            <person name="Mahowald M."/>
            <person name="Liep D."/>
            <person name="Gordon J."/>
        </authorList>
    </citation>
    <scope>NUCLEOTIDE SEQUENCE [LARGE SCALE GENOMIC DNA]</scope>
    <source>
        <strain evidence="1 2">DSM 15981</strain>
    </source>
</reference>
<name>C0D3P0_9FIRM</name>
<protein>
    <submittedName>
        <fullName evidence="1">Uncharacterized protein</fullName>
    </submittedName>
</protein>
<dbReference type="AlphaFoldDB" id="C0D3P0"/>
<gene>
    <name evidence="1" type="ORF">CLOSTASPAR_03881</name>
</gene>
<dbReference type="Proteomes" id="UP000004756">
    <property type="component" value="Unassembled WGS sequence"/>
</dbReference>
<accession>C0D3P0</accession>
<keyword evidence="2" id="KW-1185">Reference proteome</keyword>
<evidence type="ECO:0000313" key="2">
    <source>
        <dbReference type="Proteomes" id="UP000004756"/>
    </source>
</evidence>
<proteinExistence type="predicted"/>
<comment type="caution">
    <text evidence="1">The sequence shown here is derived from an EMBL/GenBank/DDBJ whole genome shotgun (WGS) entry which is preliminary data.</text>
</comment>
<dbReference type="EMBL" id="ACCJ01000311">
    <property type="protein sequence ID" value="EEG54054.1"/>
    <property type="molecule type" value="Genomic_DNA"/>
</dbReference>